<reference evidence="2" key="1">
    <citation type="submission" date="2020-03" db="EMBL/GenBank/DDBJ databases">
        <title>A high-quality chromosome-level genome assembly of a woody plant with both climbing and erect habits, Rhamnella rubrinervis.</title>
        <authorList>
            <person name="Lu Z."/>
            <person name="Yang Y."/>
            <person name="Zhu X."/>
            <person name="Sun Y."/>
        </authorList>
    </citation>
    <scope>NUCLEOTIDE SEQUENCE</scope>
    <source>
        <strain evidence="2">BYM</strain>
        <tissue evidence="2">Leaf</tissue>
    </source>
</reference>
<dbReference type="InterPro" id="IPR002083">
    <property type="entry name" value="MATH/TRAF_dom"/>
</dbReference>
<dbReference type="Pfam" id="PF22486">
    <property type="entry name" value="MATH_2"/>
    <property type="match status" value="1"/>
</dbReference>
<comment type="caution">
    <text evidence="2">The sequence shown here is derived from an EMBL/GenBank/DDBJ whole genome shotgun (WGS) entry which is preliminary data.</text>
</comment>
<sequence length="73" mass="8223">MMESPVCPDADGAVRRFNEMNKEWGFARLVSHETFNDSSNGYHVDDSCAFGAEVCVLKQNHKWESLSMVKDPA</sequence>
<accession>A0A8K0DPJ4</accession>
<evidence type="ECO:0000259" key="1">
    <source>
        <dbReference type="PROSITE" id="PS50144"/>
    </source>
</evidence>
<dbReference type="EMBL" id="VOIH02000010">
    <property type="protein sequence ID" value="KAF3434987.1"/>
    <property type="molecule type" value="Genomic_DNA"/>
</dbReference>
<evidence type="ECO:0000313" key="3">
    <source>
        <dbReference type="Proteomes" id="UP000796880"/>
    </source>
</evidence>
<dbReference type="PANTHER" id="PTHR46162">
    <property type="entry name" value="TRAF-LIKE FAMILY PROTEIN"/>
    <property type="match status" value="1"/>
</dbReference>
<proteinExistence type="predicted"/>
<organism evidence="2 3">
    <name type="scientific">Rhamnella rubrinervis</name>
    <dbReference type="NCBI Taxonomy" id="2594499"/>
    <lineage>
        <taxon>Eukaryota</taxon>
        <taxon>Viridiplantae</taxon>
        <taxon>Streptophyta</taxon>
        <taxon>Embryophyta</taxon>
        <taxon>Tracheophyta</taxon>
        <taxon>Spermatophyta</taxon>
        <taxon>Magnoliopsida</taxon>
        <taxon>eudicotyledons</taxon>
        <taxon>Gunneridae</taxon>
        <taxon>Pentapetalae</taxon>
        <taxon>rosids</taxon>
        <taxon>fabids</taxon>
        <taxon>Rosales</taxon>
        <taxon>Rhamnaceae</taxon>
        <taxon>rhamnoid group</taxon>
        <taxon>Rhamneae</taxon>
        <taxon>Rhamnella</taxon>
    </lineage>
</organism>
<protein>
    <recommendedName>
        <fullName evidence="1">MATH domain-containing protein</fullName>
    </recommendedName>
</protein>
<dbReference type="InterPro" id="IPR008974">
    <property type="entry name" value="TRAF-like"/>
</dbReference>
<dbReference type="Proteomes" id="UP000796880">
    <property type="component" value="Unassembled WGS sequence"/>
</dbReference>
<keyword evidence="3" id="KW-1185">Reference proteome</keyword>
<dbReference type="AlphaFoldDB" id="A0A8K0DPJ4"/>
<evidence type="ECO:0000313" key="2">
    <source>
        <dbReference type="EMBL" id="KAF3434987.1"/>
    </source>
</evidence>
<dbReference type="OrthoDB" id="1883087at2759"/>
<dbReference type="PROSITE" id="PS50144">
    <property type="entry name" value="MATH"/>
    <property type="match status" value="1"/>
</dbReference>
<gene>
    <name evidence="2" type="ORF">FNV43_RR22074</name>
</gene>
<dbReference type="Gene3D" id="2.60.210.10">
    <property type="entry name" value="Apoptosis, Tumor Necrosis Factor Receptor Associated Protein 2, Chain A"/>
    <property type="match status" value="1"/>
</dbReference>
<feature type="domain" description="MATH" evidence="1">
    <location>
        <begin position="1"/>
        <end position="54"/>
    </location>
</feature>
<name>A0A8K0DPJ4_9ROSA</name>
<dbReference type="PANTHER" id="PTHR46162:SF40">
    <property type="entry name" value="TRAF-LIKE FAMILY PROTEIN"/>
    <property type="match status" value="1"/>
</dbReference>
<dbReference type="SUPFAM" id="SSF49599">
    <property type="entry name" value="TRAF domain-like"/>
    <property type="match status" value="1"/>
</dbReference>